<keyword evidence="2" id="KW-0808">Transferase</keyword>
<evidence type="ECO:0000313" key="2">
    <source>
        <dbReference type="EMBL" id="MBR9649580.1"/>
    </source>
</evidence>
<dbReference type="PANTHER" id="PTHR12843">
    <property type="entry name" value="PROTEIN-LYSINE N-METHYLTRANSFERASE METTL10"/>
    <property type="match status" value="1"/>
</dbReference>
<dbReference type="Gene3D" id="3.40.50.150">
    <property type="entry name" value="Vaccinia Virus protein VP39"/>
    <property type="match status" value="1"/>
</dbReference>
<dbReference type="GO" id="GO:0008168">
    <property type="term" value="F:methyltransferase activity"/>
    <property type="evidence" value="ECO:0007669"/>
    <property type="project" value="UniProtKB-KW"/>
</dbReference>
<keyword evidence="2" id="KW-0489">Methyltransferase</keyword>
<proteinExistence type="predicted"/>
<evidence type="ECO:0000313" key="3">
    <source>
        <dbReference type="Proteomes" id="UP001195941"/>
    </source>
</evidence>
<accession>A0ABS5HKS1</accession>
<comment type="caution">
    <text evidence="2">The sequence shown here is derived from an EMBL/GenBank/DDBJ whole genome shotgun (WGS) entry which is preliminary data.</text>
</comment>
<dbReference type="Proteomes" id="UP001195941">
    <property type="component" value="Unassembled WGS sequence"/>
</dbReference>
<protein>
    <submittedName>
        <fullName evidence="2">Class I SAM-dependent methyltransferase</fullName>
    </submittedName>
</protein>
<dbReference type="Pfam" id="PF13649">
    <property type="entry name" value="Methyltransf_25"/>
    <property type="match status" value="1"/>
</dbReference>
<dbReference type="GO" id="GO:0032259">
    <property type="term" value="P:methylation"/>
    <property type="evidence" value="ECO:0007669"/>
    <property type="project" value="UniProtKB-KW"/>
</dbReference>
<dbReference type="EMBL" id="JADMKU010000001">
    <property type="protein sequence ID" value="MBR9649580.1"/>
    <property type="molecule type" value="Genomic_DNA"/>
</dbReference>
<reference evidence="2 3" key="1">
    <citation type="journal article" date="2021" name="Arch. Microbiol.">
        <title>Thalassobius aquimarinus sp. nov., isolated from the Sea of Japan seashore.</title>
        <authorList>
            <person name="Kurilenko V.V."/>
            <person name="Romanenko L.A."/>
            <person name="Chernysheva N.Y."/>
            <person name="Velansky P.V."/>
            <person name="Tekutyeva L.A."/>
            <person name="Isaeva M.P."/>
            <person name="Mikhailov V.V."/>
        </authorList>
    </citation>
    <scope>NUCLEOTIDE SEQUENCE [LARGE SCALE GENOMIC DNA]</scope>
    <source>
        <strain evidence="2 3">KMM 8518</strain>
    </source>
</reference>
<dbReference type="RefSeq" id="WP_212699092.1">
    <property type="nucleotide sequence ID" value="NZ_JADMKU010000001.1"/>
</dbReference>
<gene>
    <name evidence="2" type="ORF">IT775_00390</name>
</gene>
<organism evidence="2 3">
    <name type="scientific">Thalassovita aquimarina</name>
    <dbReference type="NCBI Taxonomy" id="2785917"/>
    <lineage>
        <taxon>Bacteria</taxon>
        <taxon>Pseudomonadati</taxon>
        <taxon>Pseudomonadota</taxon>
        <taxon>Alphaproteobacteria</taxon>
        <taxon>Rhodobacterales</taxon>
        <taxon>Roseobacteraceae</taxon>
        <taxon>Thalassovita</taxon>
    </lineage>
</organism>
<name>A0ABS5HKS1_9RHOB</name>
<sequence>MTDRDAQWEDVYRSKDEGEVSWFEERPEISLELIAQSGIAPDAALIDIGAGASRLTDCLLEMGFRDLAALDLSRAALTATRDRLPEDVPVTWIAGDVLRWTPEKRYALWHDRAAFHFLTDPADQAAYRDKLIEALMEGGYAVIGTFAPDGPDKCSGQVIEKYDADKLMALLGPEFRLIDSRRHTHVTPGGTEQRFFYALVQKRPAGSP</sequence>
<feature type="domain" description="Methyltransferase" evidence="1">
    <location>
        <begin position="46"/>
        <end position="139"/>
    </location>
</feature>
<keyword evidence="3" id="KW-1185">Reference proteome</keyword>
<evidence type="ECO:0000259" key="1">
    <source>
        <dbReference type="Pfam" id="PF13649"/>
    </source>
</evidence>
<dbReference type="PANTHER" id="PTHR12843:SF5">
    <property type="entry name" value="EEF1A LYSINE METHYLTRANSFERASE 2"/>
    <property type="match status" value="1"/>
</dbReference>
<dbReference type="SUPFAM" id="SSF53335">
    <property type="entry name" value="S-adenosyl-L-methionine-dependent methyltransferases"/>
    <property type="match status" value="1"/>
</dbReference>
<dbReference type="InterPro" id="IPR041698">
    <property type="entry name" value="Methyltransf_25"/>
</dbReference>
<dbReference type="InterPro" id="IPR029063">
    <property type="entry name" value="SAM-dependent_MTases_sf"/>
</dbReference>